<evidence type="ECO:0008006" key="3">
    <source>
        <dbReference type="Google" id="ProtNLM"/>
    </source>
</evidence>
<proteinExistence type="predicted"/>
<sequence length="72" mass="8229">MNATAVISAEIQVSDIPIFEALFKRMKAKKIIIKSKEDDTEMTQEAFFDKIDKASKQKGKQITAKEFEAKYL</sequence>
<keyword evidence="2" id="KW-1185">Reference proteome</keyword>
<gene>
    <name evidence="1" type="ORF">VJJ08_01850</name>
</gene>
<evidence type="ECO:0000313" key="2">
    <source>
        <dbReference type="Proteomes" id="UP001311730"/>
    </source>
</evidence>
<name>A0ABU5Z521_9FLAO</name>
<comment type="caution">
    <text evidence="1">The sequence shown here is derived from an EMBL/GenBank/DDBJ whole genome shotgun (WGS) entry which is preliminary data.</text>
</comment>
<organism evidence="1 2">
    <name type="scientific">Capnocytophaga gingivalis</name>
    <dbReference type="NCBI Taxonomy" id="1017"/>
    <lineage>
        <taxon>Bacteria</taxon>
        <taxon>Pseudomonadati</taxon>
        <taxon>Bacteroidota</taxon>
        <taxon>Flavobacteriia</taxon>
        <taxon>Flavobacteriales</taxon>
        <taxon>Flavobacteriaceae</taxon>
        <taxon>Capnocytophaga</taxon>
    </lineage>
</organism>
<dbReference type="EMBL" id="JAYKBW010000002">
    <property type="protein sequence ID" value="MEB3074042.1"/>
    <property type="molecule type" value="Genomic_DNA"/>
</dbReference>
<accession>A0ABU5Z521</accession>
<reference evidence="1 2" key="1">
    <citation type="submission" date="2023-12" db="EMBL/GenBank/DDBJ databases">
        <title>Genomic sequences of Capnocytophaga and Parvimonas strains.</title>
        <authorList>
            <person name="Watt R.M."/>
            <person name="Wang M."/>
            <person name="Yang T."/>
            <person name="Tong W.M."/>
        </authorList>
    </citation>
    <scope>NUCLEOTIDE SEQUENCE [LARGE SCALE GENOMIC DNA]</scope>
    <source>
        <strain evidence="1 2">CCUG 13096</strain>
    </source>
</reference>
<protein>
    <recommendedName>
        <fullName evidence="3">Toxin-antitoxin system, antitoxin component, ribbon-helix-helix domain protein</fullName>
    </recommendedName>
</protein>
<evidence type="ECO:0000313" key="1">
    <source>
        <dbReference type="EMBL" id="MEB3074042.1"/>
    </source>
</evidence>
<dbReference type="RefSeq" id="WP_298824277.1">
    <property type="nucleotide sequence ID" value="NZ_JAYKBW010000002.1"/>
</dbReference>
<dbReference type="Proteomes" id="UP001311730">
    <property type="component" value="Unassembled WGS sequence"/>
</dbReference>